<dbReference type="GO" id="GO:0016887">
    <property type="term" value="F:ATP hydrolysis activity"/>
    <property type="evidence" value="ECO:0007669"/>
    <property type="project" value="InterPro"/>
</dbReference>
<dbReference type="InterPro" id="IPR003959">
    <property type="entry name" value="ATPase_AAA_core"/>
</dbReference>
<comment type="caution">
    <text evidence="7">The sequence shown here is derived from an EMBL/GenBank/DDBJ whole genome shotgun (WGS) entry which is preliminary data.</text>
</comment>
<proteinExistence type="predicted"/>
<dbReference type="Pfam" id="PF07724">
    <property type="entry name" value="AAA_2"/>
    <property type="match status" value="1"/>
</dbReference>
<keyword evidence="1" id="KW-0547">Nucleotide-binding</keyword>
<protein>
    <recommendedName>
        <fullName evidence="6">AAA+ ATPase domain-containing protein</fullName>
    </recommendedName>
</protein>
<name>A0A8J2SY91_9STRA</name>
<feature type="region of interest" description="Disordered" evidence="3">
    <location>
        <begin position="707"/>
        <end position="752"/>
    </location>
</feature>
<feature type="transmembrane region" description="Helical" evidence="4">
    <location>
        <begin position="678"/>
        <end position="698"/>
    </location>
</feature>
<dbReference type="EMBL" id="CAKKNE010000005">
    <property type="protein sequence ID" value="CAH0377308.1"/>
    <property type="molecule type" value="Genomic_DNA"/>
</dbReference>
<dbReference type="GO" id="GO:0034605">
    <property type="term" value="P:cellular response to heat"/>
    <property type="evidence" value="ECO:0007669"/>
    <property type="project" value="TreeGrafter"/>
</dbReference>
<evidence type="ECO:0000259" key="6">
    <source>
        <dbReference type="SMART" id="SM00382"/>
    </source>
</evidence>
<dbReference type="OrthoDB" id="19623at2759"/>
<evidence type="ECO:0000313" key="8">
    <source>
        <dbReference type="Proteomes" id="UP000789595"/>
    </source>
</evidence>
<dbReference type="Proteomes" id="UP000789595">
    <property type="component" value="Unassembled WGS sequence"/>
</dbReference>
<dbReference type="InterPro" id="IPR027417">
    <property type="entry name" value="P-loop_NTPase"/>
</dbReference>
<gene>
    <name evidence="7" type="ORF">PECAL_5P18700</name>
</gene>
<evidence type="ECO:0000256" key="1">
    <source>
        <dbReference type="ARBA" id="ARBA00022741"/>
    </source>
</evidence>
<dbReference type="PANTHER" id="PTHR11638:SF18">
    <property type="entry name" value="HEAT SHOCK PROTEIN 104"/>
    <property type="match status" value="1"/>
</dbReference>
<keyword evidence="4" id="KW-0812">Transmembrane</keyword>
<feature type="chain" id="PRO_5035311723" description="AAA+ ATPase domain-containing protein" evidence="5">
    <location>
        <begin position="20"/>
        <end position="752"/>
    </location>
</feature>
<evidence type="ECO:0000256" key="2">
    <source>
        <dbReference type="ARBA" id="ARBA00022840"/>
    </source>
</evidence>
<dbReference type="SUPFAM" id="SSF52540">
    <property type="entry name" value="P-loop containing nucleoside triphosphate hydrolases"/>
    <property type="match status" value="1"/>
</dbReference>
<keyword evidence="5" id="KW-0732">Signal</keyword>
<keyword evidence="2" id="KW-0067">ATP-binding</keyword>
<dbReference type="PANTHER" id="PTHR11638">
    <property type="entry name" value="ATP-DEPENDENT CLP PROTEASE"/>
    <property type="match status" value="1"/>
</dbReference>
<keyword evidence="4" id="KW-0472">Membrane</keyword>
<keyword evidence="4" id="KW-1133">Transmembrane helix</keyword>
<evidence type="ECO:0000313" key="7">
    <source>
        <dbReference type="EMBL" id="CAH0377308.1"/>
    </source>
</evidence>
<evidence type="ECO:0000256" key="5">
    <source>
        <dbReference type="SAM" id="SignalP"/>
    </source>
</evidence>
<dbReference type="InterPro" id="IPR050130">
    <property type="entry name" value="ClpA_ClpB"/>
</dbReference>
<accession>A0A8J2SY91</accession>
<reference evidence="7" key="1">
    <citation type="submission" date="2021-11" db="EMBL/GenBank/DDBJ databases">
        <authorList>
            <consortium name="Genoscope - CEA"/>
            <person name="William W."/>
        </authorList>
    </citation>
    <scope>NUCLEOTIDE SEQUENCE</scope>
</reference>
<dbReference type="SMART" id="SM00382">
    <property type="entry name" value="AAA"/>
    <property type="match status" value="1"/>
</dbReference>
<feature type="signal peptide" evidence="5">
    <location>
        <begin position="1"/>
        <end position="19"/>
    </location>
</feature>
<feature type="transmembrane region" description="Helical" evidence="4">
    <location>
        <begin position="606"/>
        <end position="624"/>
    </location>
</feature>
<feature type="compositionally biased region" description="Pro residues" evidence="3">
    <location>
        <begin position="743"/>
        <end position="752"/>
    </location>
</feature>
<dbReference type="Gene3D" id="3.40.50.300">
    <property type="entry name" value="P-loop containing nucleotide triphosphate hydrolases"/>
    <property type="match status" value="1"/>
</dbReference>
<dbReference type="GO" id="GO:0005737">
    <property type="term" value="C:cytoplasm"/>
    <property type="evidence" value="ECO:0007669"/>
    <property type="project" value="TreeGrafter"/>
</dbReference>
<dbReference type="InterPro" id="IPR001270">
    <property type="entry name" value="ClpA/B"/>
</dbReference>
<feature type="transmembrane region" description="Helical" evidence="4">
    <location>
        <begin position="631"/>
        <end position="658"/>
    </location>
</feature>
<dbReference type="PRINTS" id="PR00300">
    <property type="entry name" value="CLPPROTEASEA"/>
</dbReference>
<evidence type="ECO:0000256" key="3">
    <source>
        <dbReference type="SAM" id="MobiDB-lite"/>
    </source>
</evidence>
<dbReference type="AlphaFoldDB" id="A0A8J2SY91"/>
<dbReference type="GO" id="GO:0005524">
    <property type="term" value="F:ATP binding"/>
    <property type="evidence" value="ECO:0007669"/>
    <property type="project" value="UniProtKB-KW"/>
</dbReference>
<organism evidence="7 8">
    <name type="scientific">Pelagomonas calceolata</name>
    <dbReference type="NCBI Taxonomy" id="35677"/>
    <lineage>
        <taxon>Eukaryota</taxon>
        <taxon>Sar</taxon>
        <taxon>Stramenopiles</taxon>
        <taxon>Ochrophyta</taxon>
        <taxon>Pelagophyceae</taxon>
        <taxon>Pelagomonadales</taxon>
        <taxon>Pelagomonadaceae</taxon>
        <taxon>Pelagomonas</taxon>
    </lineage>
</organism>
<dbReference type="InterPro" id="IPR003593">
    <property type="entry name" value="AAA+_ATPase"/>
</dbReference>
<sequence length="752" mass="80274">MLLITKLWPLLLAPALAAARSSPDCGGAVSSIADASLTKWIQDTEANVSTGSYHVVLGGDRAAHANALKCALRTAAKAAGAPPAAFSSILTIDCEGDDCADASWESVASYLKKRRGRYGVVVFQENAPLWLLKTSAAYFWGSTRCGHASMDEVFDCSKFVWVVSTNLASSALASESEAALDGSKLDKRVQDEARRKWPSRIAGSLTQKAQRRGVFVRGGLDGPAPFLQRVSAYYKQHKKKRDALDHVAGQTEAVDAVRRAVALAKARTSQKVVHAPPTSFYLYGAPGTGKTRLAEAAAEALGYPLHRLAMESYASVEDANALFGAPPGLQQGVCLVDLLVDTPRSVVVFDEVEKAHPSLFREKLHSALSSGTMTHKRDHTKVASLSETFFFFTSNCFEDAVVQAWNDGANVRDVLSIAINDAPRIPCSSTRQNPFEDASLRSRLGRSRQYPFAPLDRSSMAVAVDSALERAALRFHVDDILAWSPELSNDYASRFWGDARAAAQACTDDLEAALHAAGPRPRKTTGAVFHLKPGAGPWTADDVSGTEGGVGLAWLSSDKSTTTSTVATKKAPAVPRLATKVATPEKRAAVQTQPETQPETQLDAAYAAYAVAAVVAAVALRMVLVAMYSAFWYVAAFSVLGFVAAAVVLGPLEALAVAVAVAKVTAKVAMGAWRGLRLFLRAGGVGPVVVALLAGAYSTRALFQHRRRPVQTADKGTMTERRKNRFRDGTPSPPPSRARSQSSPPPSRVVEA</sequence>
<feature type="domain" description="AAA+ ATPase" evidence="6">
    <location>
        <begin position="276"/>
        <end position="426"/>
    </location>
</feature>
<evidence type="ECO:0000256" key="4">
    <source>
        <dbReference type="SAM" id="Phobius"/>
    </source>
</evidence>
<keyword evidence="8" id="KW-1185">Reference proteome</keyword>